<dbReference type="Pfam" id="PF14299">
    <property type="entry name" value="PP2"/>
    <property type="match status" value="1"/>
</dbReference>
<dbReference type="PROSITE" id="PS50181">
    <property type="entry name" value="FBOX"/>
    <property type="match status" value="1"/>
</dbReference>
<feature type="domain" description="F-box" evidence="1">
    <location>
        <begin position="1"/>
        <end position="47"/>
    </location>
</feature>
<dbReference type="Pfam" id="PF00646">
    <property type="entry name" value="F-box"/>
    <property type="match status" value="1"/>
</dbReference>
<dbReference type="InterPro" id="IPR001810">
    <property type="entry name" value="F-box_dom"/>
</dbReference>
<keyword evidence="3" id="KW-1185">Reference proteome</keyword>
<protein>
    <recommendedName>
        <fullName evidence="1">F-box domain-containing protein</fullName>
    </recommendedName>
</protein>
<gene>
    <name evidence="2" type="ORF">HAX54_024705</name>
</gene>
<comment type="caution">
    <text evidence="2">The sequence shown here is derived from an EMBL/GenBank/DDBJ whole genome shotgun (WGS) entry which is preliminary data.</text>
</comment>
<evidence type="ECO:0000313" key="2">
    <source>
        <dbReference type="EMBL" id="MCD7446001.1"/>
    </source>
</evidence>
<dbReference type="PANTHER" id="PTHR32278:SF116">
    <property type="entry name" value="F-BOX PROTEIN PP2-B10-LIKE"/>
    <property type="match status" value="1"/>
</dbReference>
<name>A0ABS8RGK2_DATST</name>
<dbReference type="CDD" id="cd22162">
    <property type="entry name" value="F-box_AtSKIP3-like"/>
    <property type="match status" value="1"/>
</dbReference>
<dbReference type="InterPro" id="IPR036047">
    <property type="entry name" value="F-box-like_dom_sf"/>
</dbReference>
<dbReference type="InterPro" id="IPR025886">
    <property type="entry name" value="PP2-like"/>
</dbReference>
<dbReference type="SMART" id="SM00256">
    <property type="entry name" value="FBOX"/>
    <property type="match status" value="1"/>
</dbReference>
<evidence type="ECO:0000313" key="3">
    <source>
        <dbReference type="Proteomes" id="UP000823775"/>
    </source>
</evidence>
<dbReference type="SUPFAM" id="SSF81383">
    <property type="entry name" value="F-box domain"/>
    <property type="match status" value="1"/>
</dbReference>
<dbReference type="Gene3D" id="1.20.1280.50">
    <property type="match status" value="1"/>
</dbReference>
<evidence type="ECO:0000259" key="1">
    <source>
        <dbReference type="PROSITE" id="PS50181"/>
    </source>
</evidence>
<dbReference type="EMBL" id="JACEIK010000003">
    <property type="protein sequence ID" value="MCD7446001.1"/>
    <property type="molecule type" value="Genomic_DNA"/>
</dbReference>
<sequence>MEYFLSLPKDCLSEIFSLTSPKDAGRSSLVSRGFKSIAESDVVWENFLPCDYQQIINISESFLVYSSKKELYFSLCKSPILLDGNKLSFSLDNKTGKKCFMVAPKQLAFSWDPTSRYWGLSYYPESRFSEVAYFPGFRWLDIQGKIASQMLSKQTAYTVYLVFKLAPDAFDGLEIGTSVVRFVNREAEERRKARRIGLLNAQRRDDEWMEIEMGKFFNDAGEDGDVEALLMEIRRRFGIGSLLVQGVEFRPE</sequence>
<accession>A0ABS8RGK2</accession>
<dbReference type="Proteomes" id="UP000823775">
    <property type="component" value="Unassembled WGS sequence"/>
</dbReference>
<dbReference type="PANTHER" id="PTHR32278">
    <property type="entry name" value="F-BOX DOMAIN-CONTAINING PROTEIN"/>
    <property type="match status" value="1"/>
</dbReference>
<organism evidence="2 3">
    <name type="scientific">Datura stramonium</name>
    <name type="common">Jimsonweed</name>
    <name type="synonym">Common thornapple</name>
    <dbReference type="NCBI Taxonomy" id="4076"/>
    <lineage>
        <taxon>Eukaryota</taxon>
        <taxon>Viridiplantae</taxon>
        <taxon>Streptophyta</taxon>
        <taxon>Embryophyta</taxon>
        <taxon>Tracheophyta</taxon>
        <taxon>Spermatophyta</taxon>
        <taxon>Magnoliopsida</taxon>
        <taxon>eudicotyledons</taxon>
        <taxon>Gunneridae</taxon>
        <taxon>Pentapetalae</taxon>
        <taxon>asterids</taxon>
        <taxon>lamiids</taxon>
        <taxon>Solanales</taxon>
        <taxon>Solanaceae</taxon>
        <taxon>Solanoideae</taxon>
        <taxon>Datureae</taxon>
        <taxon>Datura</taxon>
    </lineage>
</organism>
<reference evidence="2 3" key="1">
    <citation type="journal article" date="2021" name="BMC Genomics">
        <title>Datura genome reveals duplications of psychoactive alkaloid biosynthetic genes and high mutation rate following tissue culture.</title>
        <authorList>
            <person name="Rajewski A."/>
            <person name="Carter-House D."/>
            <person name="Stajich J."/>
            <person name="Litt A."/>
        </authorList>
    </citation>
    <scope>NUCLEOTIDE SEQUENCE [LARGE SCALE GENOMIC DNA]</scope>
    <source>
        <strain evidence="2">AR-01</strain>
    </source>
</reference>
<proteinExistence type="predicted"/>